<evidence type="ECO:0000256" key="2">
    <source>
        <dbReference type="ARBA" id="ARBA00005467"/>
    </source>
</evidence>
<dbReference type="Pfam" id="PF05832">
    <property type="entry name" value="DUF846"/>
    <property type="match status" value="1"/>
</dbReference>
<evidence type="ECO:0000313" key="8">
    <source>
        <dbReference type="Proteomes" id="UP000078387"/>
    </source>
</evidence>
<feature type="transmembrane region" description="Helical" evidence="6">
    <location>
        <begin position="33"/>
        <end position="52"/>
    </location>
</feature>
<dbReference type="EMBL" id="BDEQ01000001">
    <property type="protein sequence ID" value="GAT91640.1"/>
    <property type="molecule type" value="Genomic_DNA"/>
</dbReference>
<evidence type="ECO:0000256" key="5">
    <source>
        <dbReference type="ARBA" id="ARBA00023136"/>
    </source>
</evidence>
<dbReference type="PANTHER" id="PTHR13019:SF7">
    <property type="entry name" value="GOLGI APPARATUS MEMBRANE PROTEIN TVP23"/>
    <property type="match status" value="1"/>
</dbReference>
<evidence type="ECO:0000256" key="4">
    <source>
        <dbReference type="ARBA" id="ARBA00022989"/>
    </source>
</evidence>
<dbReference type="VEuPathDB" id="AmoebaDB:EHI8A_131870"/>
<dbReference type="VEuPathDB" id="AmoebaDB:EHI_148020"/>
<proteinExistence type="inferred from homology"/>
<dbReference type="GO" id="GO:0009306">
    <property type="term" value="P:protein secretion"/>
    <property type="evidence" value="ECO:0007669"/>
    <property type="project" value="TreeGrafter"/>
</dbReference>
<evidence type="ECO:0000256" key="3">
    <source>
        <dbReference type="ARBA" id="ARBA00022692"/>
    </source>
</evidence>
<dbReference type="AlphaFoldDB" id="A0A5K1TUZ3"/>
<dbReference type="VEuPathDB" id="AmoebaDB:EHI7A_123090"/>
<feature type="transmembrane region" description="Helical" evidence="6">
    <location>
        <begin position="152"/>
        <end position="172"/>
    </location>
</feature>
<dbReference type="VEuPathDB" id="AmoebaDB:EHI5A_165190"/>
<name>A0A5K1TUZ3_ENTHI</name>
<keyword evidence="5 6" id="KW-0472">Membrane</keyword>
<reference evidence="7 8" key="1">
    <citation type="submission" date="2016-05" db="EMBL/GenBank/DDBJ databases">
        <title>First whole genome sequencing of Entamoeba histolytica HM1:IMSS-clone-6.</title>
        <authorList>
            <person name="Mukherjee Avik.K."/>
            <person name="Izumyama S."/>
            <person name="Nakada-Tsukui K."/>
            <person name="Nozaki T."/>
        </authorList>
    </citation>
    <scope>NUCLEOTIDE SEQUENCE [LARGE SCALE GENOMIC DNA]</scope>
    <source>
        <strain evidence="7 8">HM1:IMSS clone 6</strain>
    </source>
</reference>
<evidence type="ECO:0000313" key="7">
    <source>
        <dbReference type="EMBL" id="GAT91640.1"/>
    </source>
</evidence>
<organism evidence="7 8">
    <name type="scientific">Entamoeba histolytica</name>
    <dbReference type="NCBI Taxonomy" id="5759"/>
    <lineage>
        <taxon>Eukaryota</taxon>
        <taxon>Amoebozoa</taxon>
        <taxon>Evosea</taxon>
        <taxon>Archamoebae</taxon>
        <taxon>Mastigamoebida</taxon>
        <taxon>Entamoebidae</taxon>
        <taxon>Entamoeba</taxon>
    </lineage>
</organism>
<feature type="transmembrane region" description="Helical" evidence="6">
    <location>
        <begin position="122"/>
        <end position="146"/>
    </location>
</feature>
<dbReference type="Proteomes" id="UP000078387">
    <property type="component" value="Unassembled WGS sequence"/>
</dbReference>
<dbReference type="GO" id="GO:0000139">
    <property type="term" value="C:Golgi membrane"/>
    <property type="evidence" value="ECO:0007669"/>
    <property type="project" value="TreeGrafter"/>
</dbReference>
<accession>A0A5K1TUZ3</accession>
<dbReference type="GO" id="GO:0016192">
    <property type="term" value="P:vesicle-mediated transport"/>
    <property type="evidence" value="ECO:0007669"/>
    <property type="project" value="TreeGrafter"/>
</dbReference>
<comment type="caution">
    <text evidence="7">The sequence shown here is derived from an EMBL/GenBank/DDBJ whole genome shotgun (WGS) entry which is preliminary data.</text>
</comment>
<comment type="subcellular location">
    <subcellularLocation>
        <location evidence="1 6">Membrane</location>
        <topology evidence="1 6">Multi-pass membrane protein</topology>
    </subcellularLocation>
</comment>
<comment type="similarity">
    <text evidence="2 6">Belongs to the TVP23 family.</text>
</comment>
<evidence type="ECO:0000256" key="6">
    <source>
        <dbReference type="RuleBase" id="RU361206"/>
    </source>
</evidence>
<protein>
    <recommendedName>
        <fullName evidence="6">Golgi apparatus membrane protein TVP23 homolog</fullName>
    </recommendedName>
</protein>
<dbReference type="VEuPathDB" id="AmoebaDB:KM1_202590"/>
<dbReference type="OMA" id="FEWMIVA"/>
<keyword evidence="3 6" id="KW-0812">Transmembrane</keyword>
<evidence type="ECO:0000256" key="1">
    <source>
        <dbReference type="ARBA" id="ARBA00004141"/>
    </source>
</evidence>
<keyword evidence="4 6" id="KW-1133">Transmembrane helix</keyword>
<dbReference type="PANTHER" id="PTHR13019">
    <property type="entry name" value="GOLGI APPARATUS MEMBRANE PROTEIN TVP23"/>
    <property type="match status" value="1"/>
</dbReference>
<dbReference type="InterPro" id="IPR008564">
    <property type="entry name" value="TVP23-like"/>
</dbReference>
<sequence length="203" mass="23072">MDFQDATKIVQTTQEERNAENNQVIEKGSHHPIIASLHIGLKLIAILVYVLFFIFMDGYFVISFSICLLFTAVDFWITKNISGRLLVGLRWWNKVNEDGSSQWIFEAMEDHQKVRLSYIEMMIFWVTMIAAPLLWVGVCFLCFLGIRINYLGLAIICFVMQSMNFVGFALCARGSRSILKKKVKKVAVEQGTKVAVSAAASQF</sequence>
<feature type="transmembrane region" description="Helical" evidence="6">
    <location>
        <begin position="58"/>
        <end position="77"/>
    </location>
</feature>
<gene>
    <name evidence="7" type="ORF">CL6EHI_148020</name>
</gene>